<evidence type="ECO:0000313" key="1">
    <source>
        <dbReference type="EMBL" id="RBP03741.1"/>
    </source>
</evidence>
<dbReference type="AlphaFoldDB" id="A0A366EN07"/>
<name>A0A366EN07_9BACI</name>
<organism evidence="1 2">
    <name type="scientific">Rossellomorea aquimaris</name>
    <dbReference type="NCBI Taxonomy" id="189382"/>
    <lineage>
        <taxon>Bacteria</taxon>
        <taxon>Bacillati</taxon>
        <taxon>Bacillota</taxon>
        <taxon>Bacilli</taxon>
        <taxon>Bacillales</taxon>
        <taxon>Bacillaceae</taxon>
        <taxon>Rossellomorea</taxon>
    </lineage>
</organism>
<dbReference type="RefSeq" id="WP_113970012.1">
    <property type="nucleotide sequence ID" value="NZ_JBITUV010000009.1"/>
</dbReference>
<proteinExistence type="predicted"/>
<dbReference type="InterPro" id="IPR020260">
    <property type="entry name" value="Uncharacterised_YueH"/>
</dbReference>
<comment type="caution">
    <text evidence="1">The sequence shown here is derived from an EMBL/GenBank/DDBJ whole genome shotgun (WGS) entry which is preliminary data.</text>
</comment>
<sequence>MKIRKNFLEGLEQKVYIYENKKDEFILIAVPDIRWSYSFTYDEDNIQTKLLESLQERVSKESAETLSSRIVQWTREM</sequence>
<gene>
    <name evidence="1" type="ORF">DET59_108167</name>
</gene>
<dbReference type="EMBL" id="QNRJ01000008">
    <property type="protein sequence ID" value="RBP03741.1"/>
    <property type="molecule type" value="Genomic_DNA"/>
</dbReference>
<accession>A0A366EN07</accession>
<dbReference type="Proteomes" id="UP000252118">
    <property type="component" value="Unassembled WGS sequence"/>
</dbReference>
<reference evidence="1 2" key="1">
    <citation type="submission" date="2018-06" db="EMBL/GenBank/DDBJ databases">
        <title>Freshwater and sediment microbial communities from various areas in North America, analyzing microbe dynamics in response to fracking.</title>
        <authorList>
            <person name="Lamendella R."/>
        </authorList>
    </citation>
    <scope>NUCLEOTIDE SEQUENCE [LARGE SCALE GENOMIC DNA]</scope>
    <source>
        <strain evidence="1 2">97B</strain>
    </source>
</reference>
<dbReference type="OrthoDB" id="2390431at2"/>
<evidence type="ECO:0000313" key="2">
    <source>
        <dbReference type="Proteomes" id="UP000252118"/>
    </source>
</evidence>
<dbReference type="Pfam" id="PF14166">
    <property type="entry name" value="YueH"/>
    <property type="match status" value="1"/>
</dbReference>
<protein>
    <submittedName>
        <fullName evidence="1">YueH-like protein</fullName>
    </submittedName>
</protein>